<proteinExistence type="predicted"/>
<evidence type="ECO:0000313" key="3">
    <source>
        <dbReference type="Proteomes" id="UP000286134"/>
    </source>
</evidence>
<reference evidence="2 3" key="1">
    <citation type="journal article" date="2018" name="BMC Genomics">
        <title>Comparative genome analyses reveal sequence features reflecting distinct modes of host-adaptation between dicot and monocot powdery mildew.</title>
        <authorList>
            <person name="Wu Y."/>
            <person name="Ma X."/>
            <person name="Pan Z."/>
            <person name="Kale S.D."/>
            <person name="Song Y."/>
            <person name="King H."/>
            <person name="Zhang Q."/>
            <person name="Presley C."/>
            <person name="Deng X."/>
            <person name="Wei C.I."/>
            <person name="Xiao S."/>
        </authorList>
    </citation>
    <scope>NUCLEOTIDE SEQUENCE [LARGE SCALE GENOMIC DNA]</scope>
    <source>
        <strain evidence="2">UMSG2</strain>
    </source>
</reference>
<keyword evidence="3" id="KW-1185">Reference proteome</keyword>
<evidence type="ECO:0000256" key="1">
    <source>
        <dbReference type="SAM" id="MobiDB-lite"/>
    </source>
</evidence>
<comment type="caution">
    <text evidence="2">The sequence shown here is derived from an EMBL/GenBank/DDBJ whole genome shotgun (WGS) entry which is preliminary data.</text>
</comment>
<name>A0A420I5G0_9PEZI</name>
<dbReference type="Proteomes" id="UP000286134">
    <property type="component" value="Unassembled WGS sequence"/>
</dbReference>
<protein>
    <submittedName>
        <fullName evidence="2">Putative zinc finger cchc-type protein</fullName>
    </submittedName>
</protein>
<evidence type="ECO:0000313" key="2">
    <source>
        <dbReference type="EMBL" id="RKF64947.1"/>
    </source>
</evidence>
<organism evidence="2 3">
    <name type="scientific">Erysiphe neolycopersici</name>
    <dbReference type="NCBI Taxonomy" id="212602"/>
    <lineage>
        <taxon>Eukaryota</taxon>
        <taxon>Fungi</taxon>
        <taxon>Dikarya</taxon>
        <taxon>Ascomycota</taxon>
        <taxon>Pezizomycotina</taxon>
        <taxon>Leotiomycetes</taxon>
        <taxon>Erysiphales</taxon>
        <taxon>Erysiphaceae</taxon>
        <taxon>Erysiphe</taxon>
    </lineage>
</organism>
<sequence>MHIKVNQDTDPFKDPIVETNVSATRGGRDESGGWVPLRKTRPQTWELPR</sequence>
<gene>
    <name evidence="2" type="ORF">OnM2_014041</name>
</gene>
<feature type="region of interest" description="Disordered" evidence="1">
    <location>
        <begin position="1"/>
        <end position="36"/>
    </location>
</feature>
<accession>A0A420I5G0</accession>
<dbReference type="AlphaFoldDB" id="A0A420I5G0"/>
<dbReference type="EMBL" id="MCFK01001488">
    <property type="protein sequence ID" value="RKF64947.1"/>
    <property type="molecule type" value="Genomic_DNA"/>
</dbReference>
<feature type="compositionally biased region" description="Basic and acidic residues" evidence="1">
    <location>
        <begin position="1"/>
        <end position="16"/>
    </location>
</feature>